<dbReference type="Gene3D" id="3.40.190.10">
    <property type="entry name" value="Periplasmic binding protein-like II"/>
    <property type="match status" value="2"/>
</dbReference>
<sequence length="332" mass="34987">MWPVLHTCAGYLRRSTDQVPTGVSVATSARAAGNDRAVWSGKRCVAVLGVAAVLVGGCVHNVDEPAGLPTATVTVSRIATLAALLPDEVAARGRLVIGVNLPQPPNQFRDSAGRIVGFDIDLITAVATILGLRADYRQADFEKIIPAVRAGGYDIGTASFTDTRERERVVDFVTYYATGTLWVQRAGSTLTPQSACGSTVAVQTATMADTHEVPAESAACRRRGLPPIEKVKFDRQDVATNALMLGRVAAMSADQPVSLWAIEQSGGRLVAAGEPSTPTPYGWPVAKDSGLAEPIRQALQHLIDTGDYRRIAAAWNLTSGMVSAAVINGALN</sequence>
<dbReference type="PANTHER" id="PTHR35936">
    <property type="entry name" value="MEMBRANE-BOUND LYTIC MUREIN TRANSGLYCOSYLASE F"/>
    <property type="match status" value="1"/>
</dbReference>
<evidence type="ECO:0000313" key="3">
    <source>
        <dbReference type="EMBL" id="OSC36059.1"/>
    </source>
</evidence>
<name>A0AA91PHX0_9MYCO</name>
<evidence type="ECO:0000256" key="1">
    <source>
        <dbReference type="ARBA" id="ARBA00022729"/>
    </source>
</evidence>
<gene>
    <name evidence="3" type="ORF">B8W67_00775</name>
</gene>
<dbReference type="InterPro" id="IPR001638">
    <property type="entry name" value="Solute-binding_3/MltF_N"/>
</dbReference>
<dbReference type="SUPFAM" id="SSF53850">
    <property type="entry name" value="Periplasmic binding protein-like II"/>
    <property type="match status" value="1"/>
</dbReference>
<keyword evidence="4" id="KW-1185">Reference proteome</keyword>
<protein>
    <recommendedName>
        <fullName evidence="2">Solute-binding protein family 3/N-terminal domain-containing protein</fullName>
    </recommendedName>
</protein>
<dbReference type="EMBL" id="NCXO01000001">
    <property type="protein sequence ID" value="OSC36059.1"/>
    <property type="molecule type" value="Genomic_DNA"/>
</dbReference>
<dbReference type="AlphaFoldDB" id="A0AA91PHX0"/>
<evidence type="ECO:0000259" key="2">
    <source>
        <dbReference type="SMART" id="SM00062"/>
    </source>
</evidence>
<dbReference type="PANTHER" id="PTHR35936:SF17">
    <property type="entry name" value="ARGININE-BINDING EXTRACELLULAR PROTEIN ARTP"/>
    <property type="match status" value="1"/>
</dbReference>
<proteinExistence type="predicted"/>
<comment type="caution">
    <text evidence="3">The sequence shown here is derived from an EMBL/GenBank/DDBJ whole genome shotgun (WGS) entry which is preliminary data.</text>
</comment>
<accession>A0AA91PHX0</accession>
<dbReference type="SMART" id="SM00062">
    <property type="entry name" value="PBPb"/>
    <property type="match status" value="1"/>
</dbReference>
<dbReference type="Pfam" id="PF00497">
    <property type="entry name" value="SBP_bac_3"/>
    <property type="match status" value="1"/>
</dbReference>
<dbReference type="Proteomes" id="UP000193577">
    <property type="component" value="Unassembled WGS sequence"/>
</dbReference>
<dbReference type="CDD" id="cd01004">
    <property type="entry name" value="PBP2_MidA_like"/>
    <property type="match status" value="1"/>
</dbReference>
<organism evidence="3 4">
    <name type="scientific">Mycolicibacillus koreensis</name>
    <dbReference type="NCBI Taxonomy" id="1069220"/>
    <lineage>
        <taxon>Bacteria</taxon>
        <taxon>Bacillati</taxon>
        <taxon>Actinomycetota</taxon>
        <taxon>Actinomycetes</taxon>
        <taxon>Mycobacteriales</taxon>
        <taxon>Mycobacteriaceae</taxon>
        <taxon>Mycolicibacillus</taxon>
    </lineage>
</organism>
<keyword evidence="1" id="KW-0732">Signal</keyword>
<reference evidence="3 4" key="1">
    <citation type="submission" date="2017-04" db="EMBL/GenBank/DDBJ databases">
        <title>The new phylogeny of genus Mycobacterium.</title>
        <authorList>
            <person name="Tortoli E."/>
            <person name="Trovato A."/>
            <person name="Cirillo D.M."/>
        </authorList>
    </citation>
    <scope>NUCLEOTIDE SEQUENCE [LARGE SCALE GENOMIC DNA]</scope>
    <source>
        <strain evidence="3 4">KCTC 19819</strain>
    </source>
</reference>
<feature type="domain" description="Solute-binding protein family 3/N-terminal" evidence="2">
    <location>
        <begin position="94"/>
        <end position="319"/>
    </location>
</feature>
<evidence type="ECO:0000313" key="4">
    <source>
        <dbReference type="Proteomes" id="UP000193577"/>
    </source>
</evidence>